<keyword evidence="5 7" id="KW-1133">Transmembrane helix</keyword>
<keyword evidence="4 7" id="KW-0812">Transmembrane</keyword>
<evidence type="ECO:0000256" key="5">
    <source>
        <dbReference type="ARBA" id="ARBA00022989"/>
    </source>
</evidence>
<keyword evidence="3" id="KW-1003">Cell membrane</keyword>
<sequence length="294" mass="32128">MAEWWQWDWIHLALEVGGSLLLLTLLRFSQGWWEGVSSQTELAERDNVAFGISTAGSLLAMALVISSVMPRQGNLSYLEQGLNLVMFGLVGLLLIRVSLWVNDRFAIDRIDKKQHILSGNVAMALTDASAALSAAIIIRALLEKLHRDPSLMGTVSYGLIYLASLAILTGISRWIQYLHDRKGYGPFQQAIEQDQRSVALSHTGVVIAAALILAATVALPEAPVDEPLTLVWSWFGFSVGGLLLLTLWQKLLSAWVMVKINPDKEIALQDNSGVAALEAAQWVGVALLLCAMID</sequence>
<comment type="similarity">
    <text evidence="2">Belongs to the UPF0719 family.</text>
</comment>
<organism evidence="8 9">
    <name type="scientific">Ferrimonas sediminicola</name>
    <dbReference type="NCBI Taxonomy" id="2569538"/>
    <lineage>
        <taxon>Bacteria</taxon>
        <taxon>Pseudomonadati</taxon>
        <taxon>Pseudomonadota</taxon>
        <taxon>Gammaproteobacteria</taxon>
        <taxon>Alteromonadales</taxon>
        <taxon>Ferrimonadaceae</taxon>
        <taxon>Ferrimonas</taxon>
    </lineage>
</organism>
<feature type="transmembrane region" description="Helical" evidence="7">
    <location>
        <begin position="6"/>
        <end position="26"/>
    </location>
</feature>
<feature type="transmembrane region" description="Helical" evidence="7">
    <location>
        <begin position="231"/>
        <end position="248"/>
    </location>
</feature>
<keyword evidence="9" id="KW-1185">Reference proteome</keyword>
<dbReference type="EMBL" id="SWCI01000001">
    <property type="protein sequence ID" value="TKB51447.1"/>
    <property type="molecule type" value="Genomic_DNA"/>
</dbReference>
<feature type="transmembrane region" description="Helical" evidence="7">
    <location>
        <begin position="81"/>
        <end position="101"/>
    </location>
</feature>
<dbReference type="RefSeq" id="WP_136851016.1">
    <property type="nucleotide sequence ID" value="NZ_SWCI01000001.1"/>
</dbReference>
<dbReference type="OrthoDB" id="6397734at2"/>
<dbReference type="AlphaFoldDB" id="A0A4U1BLA8"/>
<gene>
    <name evidence="8" type="ORF">FCL40_02515</name>
</gene>
<comment type="subcellular location">
    <subcellularLocation>
        <location evidence="1">Cell membrane</location>
        <topology evidence="1">Multi-pass membrane protein</topology>
    </subcellularLocation>
</comment>
<dbReference type="InterPro" id="IPR007140">
    <property type="entry name" value="DUF350"/>
</dbReference>
<evidence type="ECO:0000313" key="9">
    <source>
        <dbReference type="Proteomes" id="UP000305674"/>
    </source>
</evidence>
<feature type="transmembrane region" description="Helical" evidence="7">
    <location>
        <begin position="121"/>
        <end position="142"/>
    </location>
</feature>
<dbReference type="PANTHER" id="PTHR40043:SF1">
    <property type="entry name" value="UPF0719 INNER MEMBRANE PROTEIN YJFL"/>
    <property type="match status" value="1"/>
</dbReference>
<feature type="transmembrane region" description="Helical" evidence="7">
    <location>
        <begin position="47"/>
        <end position="69"/>
    </location>
</feature>
<dbReference type="PANTHER" id="PTHR40043">
    <property type="entry name" value="UPF0719 INNER MEMBRANE PROTEIN YJFL"/>
    <property type="match status" value="1"/>
</dbReference>
<dbReference type="Proteomes" id="UP000305674">
    <property type="component" value="Unassembled WGS sequence"/>
</dbReference>
<keyword evidence="6 7" id="KW-0472">Membrane</keyword>
<proteinExistence type="inferred from homology"/>
<evidence type="ECO:0000256" key="7">
    <source>
        <dbReference type="SAM" id="Phobius"/>
    </source>
</evidence>
<evidence type="ECO:0000313" key="8">
    <source>
        <dbReference type="EMBL" id="TKB51447.1"/>
    </source>
</evidence>
<accession>A0A4U1BLA8</accession>
<name>A0A4U1BLA8_9GAMM</name>
<dbReference type="GO" id="GO:0005886">
    <property type="term" value="C:plasma membrane"/>
    <property type="evidence" value="ECO:0007669"/>
    <property type="project" value="UniProtKB-SubCell"/>
</dbReference>
<feature type="transmembrane region" description="Helical" evidence="7">
    <location>
        <begin position="154"/>
        <end position="176"/>
    </location>
</feature>
<evidence type="ECO:0000256" key="6">
    <source>
        <dbReference type="ARBA" id="ARBA00023136"/>
    </source>
</evidence>
<protein>
    <submittedName>
        <fullName evidence="8">DUF350 domain-containing protein</fullName>
    </submittedName>
</protein>
<dbReference type="Pfam" id="PF03994">
    <property type="entry name" value="DUF350"/>
    <property type="match status" value="2"/>
</dbReference>
<evidence type="ECO:0000256" key="3">
    <source>
        <dbReference type="ARBA" id="ARBA00022475"/>
    </source>
</evidence>
<evidence type="ECO:0000256" key="1">
    <source>
        <dbReference type="ARBA" id="ARBA00004651"/>
    </source>
</evidence>
<feature type="transmembrane region" description="Helical" evidence="7">
    <location>
        <begin position="197"/>
        <end position="219"/>
    </location>
</feature>
<comment type="caution">
    <text evidence="8">The sequence shown here is derived from an EMBL/GenBank/DDBJ whole genome shotgun (WGS) entry which is preliminary data.</text>
</comment>
<evidence type="ECO:0000256" key="4">
    <source>
        <dbReference type="ARBA" id="ARBA00022692"/>
    </source>
</evidence>
<reference evidence="8 9" key="1">
    <citation type="submission" date="2019-04" db="EMBL/GenBank/DDBJ databases">
        <authorList>
            <person name="Hwang J.C."/>
        </authorList>
    </citation>
    <scope>NUCLEOTIDE SEQUENCE [LARGE SCALE GENOMIC DNA]</scope>
    <source>
        <strain evidence="8 9">IMCC35001</strain>
    </source>
</reference>
<evidence type="ECO:0000256" key="2">
    <source>
        <dbReference type="ARBA" id="ARBA00005779"/>
    </source>
</evidence>